<dbReference type="Proteomes" id="UP001195483">
    <property type="component" value="Unassembled WGS sequence"/>
</dbReference>
<comment type="caution">
    <text evidence="1">The sequence shown here is derived from an EMBL/GenBank/DDBJ whole genome shotgun (WGS) entry which is preliminary data.</text>
</comment>
<evidence type="ECO:0000313" key="2">
    <source>
        <dbReference type="Proteomes" id="UP001195483"/>
    </source>
</evidence>
<evidence type="ECO:0000313" key="1">
    <source>
        <dbReference type="EMBL" id="KAK3581465.1"/>
    </source>
</evidence>
<reference evidence="1" key="2">
    <citation type="journal article" date="2021" name="Genome Biol. Evol.">
        <title>Developing a high-quality reference genome for a parasitic bivalve with doubly uniparental inheritance (Bivalvia: Unionida).</title>
        <authorList>
            <person name="Smith C.H."/>
        </authorList>
    </citation>
    <scope>NUCLEOTIDE SEQUENCE</scope>
    <source>
        <strain evidence="1">CHS0354</strain>
        <tissue evidence="1">Mantle</tissue>
    </source>
</reference>
<protein>
    <submittedName>
        <fullName evidence="1">Uncharacterized protein</fullName>
    </submittedName>
</protein>
<dbReference type="AlphaFoldDB" id="A0AAE0RXQ9"/>
<gene>
    <name evidence="1" type="ORF">CHS0354_031790</name>
</gene>
<keyword evidence="2" id="KW-1185">Reference proteome</keyword>
<sequence>MSLHSFSSYQYDYVWNCQNDEISIEDDYTDQKKHLLRLKRNRDFQVFQFPHRDNNSRFHEKGLDELTANESDFLSRIHHFYKVVAIRNTFRTMKNNVSFFPNDSRYITMQRCLDQCRRSLQLLMSRNANRGSTEPDPRIHAKRFSAVCGSAYLNRNTNI</sequence>
<proteinExistence type="predicted"/>
<accession>A0AAE0RXQ9</accession>
<reference evidence="1" key="3">
    <citation type="submission" date="2023-05" db="EMBL/GenBank/DDBJ databases">
        <authorList>
            <person name="Smith C.H."/>
        </authorList>
    </citation>
    <scope>NUCLEOTIDE SEQUENCE</scope>
    <source>
        <strain evidence="1">CHS0354</strain>
        <tissue evidence="1">Mantle</tissue>
    </source>
</reference>
<dbReference type="EMBL" id="JAEAOA010001897">
    <property type="protein sequence ID" value="KAK3581465.1"/>
    <property type="molecule type" value="Genomic_DNA"/>
</dbReference>
<organism evidence="1 2">
    <name type="scientific">Potamilus streckersoni</name>
    <dbReference type="NCBI Taxonomy" id="2493646"/>
    <lineage>
        <taxon>Eukaryota</taxon>
        <taxon>Metazoa</taxon>
        <taxon>Spiralia</taxon>
        <taxon>Lophotrochozoa</taxon>
        <taxon>Mollusca</taxon>
        <taxon>Bivalvia</taxon>
        <taxon>Autobranchia</taxon>
        <taxon>Heteroconchia</taxon>
        <taxon>Palaeoheterodonta</taxon>
        <taxon>Unionida</taxon>
        <taxon>Unionoidea</taxon>
        <taxon>Unionidae</taxon>
        <taxon>Ambleminae</taxon>
        <taxon>Lampsilini</taxon>
        <taxon>Potamilus</taxon>
    </lineage>
</organism>
<name>A0AAE0RXQ9_9BIVA</name>
<reference evidence="1" key="1">
    <citation type="journal article" date="2021" name="Genome Biol. Evol.">
        <title>A High-Quality Reference Genome for a Parasitic Bivalve with Doubly Uniparental Inheritance (Bivalvia: Unionida).</title>
        <authorList>
            <person name="Smith C.H."/>
        </authorList>
    </citation>
    <scope>NUCLEOTIDE SEQUENCE</scope>
    <source>
        <strain evidence="1">CHS0354</strain>
    </source>
</reference>